<feature type="transmembrane region" description="Helical" evidence="6">
    <location>
        <begin position="100"/>
        <end position="123"/>
    </location>
</feature>
<organism evidence="7 8">
    <name type="scientific">Dietzia cinnamea</name>
    <dbReference type="NCBI Taxonomy" id="321318"/>
    <lineage>
        <taxon>Bacteria</taxon>
        <taxon>Bacillati</taxon>
        <taxon>Actinomycetota</taxon>
        <taxon>Actinomycetes</taxon>
        <taxon>Mycobacteriales</taxon>
        <taxon>Dietziaceae</taxon>
        <taxon>Dietzia</taxon>
    </lineage>
</organism>
<dbReference type="PANTHER" id="PTHR42718:SF42">
    <property type="entry name" value="EXPORT PROTEIN"/>
    <property type="match status" value="1"/>
</dbReference>
<dbReference type="Proteomes" id="UP000295805">
    <property type="component" value="Unassembled WGS sequence"/>
</dbReference>
<dbReference type="AlphaFoldDB" id="A0A4R3ZQD2"/>
<evidence type="ECO:0000256" key="5">
    <source>
        <dbReference type="SAM" id="MobiDB-lite"/>
    </source>
</evidence>
<keyword evidence="2 6" id="KW-0812">Transmembrane</keyword>
<comment type="subcellular location">
    <subcellularLocation>
        <location evidence="1">Membrane</location>
        <topology evidence="1">Multi-pass membrane protein</topology>
    </subcellularLocation>
</comment>
<dbReference type="PANTHER" id="PTHR42718">
    <property type="entry name" value="MAJOR FACILITATOR SUPERFAMILY MULTIDRUG TRANSPORTER MFSC"/>
    <property type="match status" value="1"/>
</dbReference>
<evidence type="ECO:0000256" key="4">
    <source>
        <dbReference type="ARBA" id="ARBA00023136"/>
    </source>
</evidence>
<feature type="transmembrane region" description="Helical" evidence="6">
    <location>
        <begin position="29"/>
        <end position="50"/>
    </location>
</feature>
<feature type="transmembrane region" description="Helical" evidence="6">
    <location>
        <begin position="162"/>
        <end position="185"/>
    </location>
</feature>
<feature type="transmembrane region" description="Helical" evidence="6">
    <location>
        <begin position="71"/>
        <end position="94"/>
    </location>
</feature>
<dbReference type="InterPro" id="IPR036259">
    <property type="entry name" value="MFS_trans_sf"/>
</dbReference>
<feature type="transmembrane region" description="Helical" evidence="6">
    <location>
        <begin position="278"/>
        <end position="297"/>
    </location>
</feature>
<sequence>MDWVGAAAAAVAVAGIVFATIEFPARGWADSIVLASAGAGILATAFFILIELRSSAPLLDVRLFAKRGFSAGSLSVAIQFLVTFGVFLLLVQYLQLILGYGPLASALGLVPMTVPLIVISVIAPRLSQRFGLRVMTVAGLATIAVGLMLVSRMTVDARYLDLLWPLLIMSAGLGLCTAPATYAIIAETPESKHGVAAAVNDAAREIGAAMGIAVAGSVLAAGYTRHIQPALPQLPEPARGPVSDSLAAALEIAAQAGPMAQPLVDYAKEAFVNGSSQATLTLAILTAAAAVLLAILAPGTAPRDHKTTASSTAPAHRDSVG</sequence>
<feature type="transmembrane region" description="Helical" evidence="6">
    <location>
        <begin position="130"/>
        <end position="150"/>
    </location>
</feature>
<proteinExistence type="predicted"/>
<dbReference type="GO" id="GO:0016020">
    <property type="term" value="C:membrane"/>
    <property type="evidence" value="ECO:0007669"/>
    <property type="project" value="UniProtKB-SubCell"/>
</dbReference>
<reference evidence="7 8" key="1">
    <citation type="submission" date="2019-03" db="EMBL/GenBank/DDBJ databases">
        <title>Root nodule microbial communities of legume samples collected from USA, Mexico and Botswana.</title>
        <authorList>
            <person name="Hirsch A."/>
        </authorList>
    </citation>
    <scope>NUCLEOTIDE SEQUENCE [LARGE SCALE GENOMIC DNA]</scope>
    <source>
        <strain evidence="7 8">55</strain>
    </source>
</reference>
<feature type="region of interest" description="Disordered" evidence="5">
    <location>
        <begin position="301"/>
        <end position="321"/>
    </location>
</feature>
<gene>
    <name evidence="7" type="ORF">EDD19_1491</name>
</gene>
<keyword evidence="3 6" id="KW-1133">Transmembrane helix</keyword>
<accession>A0A4R3ZQD2</accession>
<evidence type="ECO:0000256" key="6">
    <source>
        <dbReference type="SAM" id="Phobius"/>
    </source>
</evidence>
<dbReference type="SUPFAM" id="SSF103473">
    <property type="entry name" value="MFS general substrate transporter"/>
    <property type="match status" value="1"/>
</dbReference>
<evidence type="ECO:0000313" key="8">
    <source>
        <dbReference type="Proteomes" id="UP000295805"/>
    </source>
</evidence>
<dbReference type="Gene3D" id="1.20.1250.20">
    <property type="entry name" value="MFS general substrate transporter like domains"/>
    <property type="match status" value="1"/>
</dbReference>
<name>A0A4R3ZQD2_9ACTN</name>
<dbReference type="EMBL" id="SMCX01000049">
    <property type="protein sequence ID" value="TCW18812.1"/>
    <property type="molecule type" value="Genomic_DNA"/>
</dbReference>
<evidence type="ECO:0000256" key="1">
    <source>
        <dbReference type="ARBA" id="ARBA00004141"/>
    </source>
</evidence>
<protein>
    <submittedName>
        <fullName evidence="7">MFS transporter</fullName>
    </submittedName>
</protein>
<keyword evidence="4 6" id="KW-0472">Membrane</keyword>
<evidence type="ECO:0000313" key="7">
    <source>
        <dbReference type="EMBL" id="TCW18812.1"/>
    </source>
</evidence>
<evidence type="ECO:0000256" key="2">
    <source>
        <dbReference type="ARBA" id="ARBA00022692"/>
    </source>
</evidence>
<comment type="caution">
    <text evidence="7">The sequence shown here is derived from an EMBL/GenBank/DDBJ whole genome shotgun (WGS) entry which is preliminary data.</text>
</comment>
<feature type="transmembrane region" description="Helical" evidence="6">
    <location>
        <begin position="206"/>
        <end position="224"/>
    </location>
</feature>
<evidence type="ECO:0000256" key="3">
    <source>
        <dbReference type="ARBA" id="ARBA00022989"/>
    </source>
</evidence>